<feature type="domain" description="Gram-positive pilin subunit D1 N-terminal" evidence="9">
    <location>
        <begin position="34"/>
        <end position="179"/>
    </location>
</feature>
<protein>
    <recommendedName>
        <fullName evidence="13">Peptidase</fullName>
    </recommendedName>
</protein>
<organism evidence="11 12">
    <name type="scientific">Enterococcus florum</name>
    <dbReference type="NCBI Taxonomy" id="2480627"/>
    <lineage>
        <taxon>Bacteria</taxon>
        <taxon>Bacillati</taxon>
        <taxon>Bacillota</taxon>
        <taxon>Bacilli</taxon>
        <taxon>Lactobacillales</taxon>
        <taxon>Enterococcaceae</taxon>
        <taxon>Enterococcus</taxon>
    </lineage>
</organism>
<keyword evidence="4" id="KW-0572">Peptidoglycan-anchor</keyword>
<comment type="caution">
    <text evidence="11">The sequence shown here is derived from an EMBL/GenBank/DDBJ whole genome shotgun (WGS) entry which is preliminary data.</text>
</comment>
<evidence type="ECO:0008006" key="13">
    <source>
        <dbReference type="Google" id="ProtNLM"/>
    </source>
</evidence>
<evidence type="ECO:0000256" key="5">
    <source>
        <dbReference type="SAM" id="MobiDB-lite"/>
    </source>
</evidence>
<dbReference type="Gene3D" id="2.60.40.10">
    <property type="entry name" value="Immunoglobulins"/>
    <property type="match status" value="2"/>
</dbReference>
<keyword evidence="6" id="KW-0472">Membrane</keyword>
<dbReference type="InterPro" id="IPR041033">
    <property type="entry name" value="SpaA_PFL_dom_1"/>
</dbReference>
<reference evidence="12" key="1">
    <citation type="submission" date="2019-02" db="EMBL/GenBank/DDBJ databases">
        <title>Draft genome sequence of Enterococcus sp. Gos25-1.</title>
        <authorList>
            <person name="Tanaka N."/>
            <person name="Shiwa Y."/>
            <person name="Fujita N."/>
        </authorList>
    </citation>
    <scope>NUCLEOTIDE SEQUENCE [LARGE SCALE GENOMIC DNA]</scope>
    <source>
        <strain evidence="12">Gos25-1</strain>
    </source>
</reference>
<evidence type="ECO:0000256" key="7">
    <source>
        <dbReference type="SAM" id="SignalP"/>
    </source>
</evidence>
<dbReference type="AlphaFoldDB" id="A0A4P5PC66"/>
<dbReference type="EMBL" id="BJCC01000013">
    <property type="protein sequence ID" value="GCF93881.1"/>
    <property type="molecule type" value="Genomic_DNA"/>
</dbReference>
<accession>A0A4P5PC66</accession>
<dbReference type="InterPro" id="IPR019931">
    <property type="entry name" value="LPXTG_anchor"/>
</dbReference>
<dbReference type="InterPro" id="IPR013783">
    <property type="entry name" value="Ig-like_fold"/>
</dbReference>
<evidence type="ECO:0000313" key="12">
    <source>
        <dbReference type="Proteomes" id="UP000290567"/>
    </source>
</evidence>
<dbReference type="NCBIfam" id="TIGR01167">
    <property type="entry name" value="LPXTG_anchor"/>
    <property type="match status" value="1"/>
</dbReference>
<evidence type="ECO:0000256" key="2">
    <source>
        <dbReference type="ARBA" id="ARBA00022525"/>
    </source>
</evidence>
<keyword evidence="1" id="KW-0134">Cell wall</keyword>
<evidence type="ECO:0000313" key="11">
    <source>
        <dbReference type="EMBL" id="GCF93881.1"/>
    </source>
</evidence>
<dbReference type="Proteomes" id="UP000290567">
    <property type="component" value="Unassembled WGS sequence"/>
</dbReference>
<feature type="signal peptide" evidence="7">
    <location>
        <begin position="1"/>
        <end position="31"/>
    </location>
</feature>
<keyword evidence="3 7" id="KW-0732">Signal</keyword>
<evidence type="ECO:0000259" key="10">
    <source>
        <dbReference type="Pfam" id="PF17802"/>
    </source>
</evidence>
<evidence type="ECO:0000256" key="6">
    <source>
        <dbReference type="SAM" id="Phobius"/>
    </source>
</evidence>
<dbReference type="Pfam" id="PF00746">
    <property type="entry name" value="Gram_pos_anchor"/>
    <property type="match status" value="1"/>
</dbReference>
<keyword evidence="6" id="KW-0812">Transmembrane</keyword>
<name>A0A4P5PC66_9ENTE</name>
<keyword evidence="2" id="KW-0964">Secreted</keyword>
<feature type="chain" id="PRO_5020234928" description="Peptidase" evidence="7">
    <location>
        <begin position="32"/>
        <end position="394"/>
    </location>
</feature>
<evidence type="ECO:0000256" key="4">
    <source>
        <dbReference type="ARBA" id="ARBA00023088"/>
    </source>
</evidence>
<feature type="transmembrane region" description="Helical" evidence="6">
    <location>
        <begin position="367"/>
        <end position="385"/>
    </location>
</feature>
<dbReference type="Pfam" id="PF16555">
    <property type="entry name" value="GramPos_pilinD1"/>
    <property type="match status" value="1"/>
</dbReference>
<dbReference type="Pfam" id="PF17802">
    <property type="entry name" value="SpaA"/>
    <property type="match status" value="1"/>
</dbReference>
<keyword evidence="6" id="KW-1133">Transmembrane helix</keyword>
<gene>
    <name evidence="11" type="ORF">NRIC_17720</name>
</gene>
<evidence type="ECO:0000259" key="9">
    <source>
        <dbReference type="Pfam" id="PF16555"/>
    </source>
</evidence>
<sequence length="394" mass="43313">MEEKMKRVSGIGLIALLICFFCGSFSQQVHAVETTTITLHRVLFTGEEAEAFDNQGGRPLKDVKLGAYDVSEKFYQLVNEGKTPQQAQKAISEAATEAVENDGLNKSFTKAAEDQLTKEDGTVTYVLPTYHSGTLGKVYLFVEKSVPNGVNYQAGNLVVGLPQAESMVDDVVHLYFKNQLVVRKPYFHKYGQDATGKDEGVLAGAEFQLYKLVNNEKYYLQEEPFNNGNQWVPSGEAGIVTFISDRTGKVSTGEYALAPGTYYFEETKAPSGYEITEQAKKIQVDIPSNSTEKITVTIDDKGILMEEAKVFNRKTTEPPGSSEPEEPEEPTTPSLPSTGGNRLPSTAGGTSTSSTKSLPRTGTRNQPLLIIFGGILLIGFTWILYKRNQPEEEK</sequence>
<evidence type="ECO:0000256" key="3">
    <source>
        <dbReference type="ARBA" id="ARBA00022729"/>
    </source>
</evidence>
<feature type="domain" description="SpaA-like prealbumin fold" evidence="10">
    <location>
        <begin position="197"/>
        <end position="299"/>
    </location>
</feature>
<evidence type="ECO:0000259" key="8">
    <source>
        <dbReference type="Pfam" id="PF00746"/>
    </source>
</evidence>
<evidence type="ECO:0000256" key="1">
    <source>
        <dbReference type="ARBA" id="ARBA00022512"/>
    </source>
</evidence>
<proteinExistence type="predicted"/>
<dbReference type="InterPro" id="IPR032364">
    <property type="entry name" value="GramPos_pilinD1_N"/>
</dbReference>
<feature type="compositionally biased region" description="Low complexity" evidence="5">
    <location>
        <begin position="331"/>
        <end position="355"/>
    </location>
</feature>
<keyword evidence="12" id="KW-1185">Reference proteome</keyword>
<feature type="region of interest" description="Disordered" evidence="5">
    <location>
        <begin position="311"/>
        <end position="362"/>
    </location>
</feature>
<feature type="domain" description="Gram-positive cocci surface proteins LPxTG" evidence="8">
    <location>
        <begin position="351"/>
        <end position="388"/>
    </location>
</feature>